<gene>
    <name evidence="1" type="ORF">PAPYR_10234</name>
</gene>
<reference evidence="1" key="1">
    <citation type="journal article" date="2022" name="bioRxiv">
        <title>Genomics of Preaxostyla Flagellates Illuminates Evolutionary Transitions and the Path Towards Mitochondrial Loss.</title>
        <authorList>
            <person name="Novak L.V.F."/>
            <person name="Treitli S.C."/>
            <person name="Pyrih J."/>
            <person name="Halakuc P."/>
            <person name="Pipaliya S.V."/>
            <person name="Vacek V."/>
            <person name="Brzon O."/>
            <person name="Soukal P."/>
            <person name="Eme L."/>
            <person name="Dacks J.B."/>
            <person name="Karnkowska A."/>
            <person name="Elias M."/>
            <person name="Hampl V."/>
        </authorList>
    </citation>
    <scope>NUCLEOTIDE SEQUENCE</scope>
    <source>
        <strain evidence="1">RCP-MX</strain>
    </source>
</reference>
<dbReference type="Proteomes" id="UP001141327">
    <property type="component" value="Unassembled WGS sequence"/>
</dbReference>
<accession>A0ABQ8UC36</accession>
<dbReference type="Gene3D" id="3.80.10.10">
    <property type="entry name" value="Ribonuclease Inhibitor"/>
    <property type="match status" value="2"/>
</dbReference>
<name>A0ABQ8UC36_9EUKA</name>
<dbReference type="InterPro" id="IPR032675">
    <property type="entry name" value="LRR_dom_sf"/>
</dbReference>
<dbReference type="SUPFAM" id="SSF52047">
    <property type="entry name" value="RNI-like"/>
    <property type="match status" value="1"/>
</dbReference>
<organism evidence="1 2">
    <name type="scientific">Paratrimastix pyriformis</name>
    <dbReference type="NCBI Taxonomy" id="342808"/>
    <lineage>
        <taxon>Eukaryota</taxon>
        <taxon>Metamonada</taxon>
        <taxon>Preaxostyla</taxon>
        <taxon>Paratrimastigidae</taxon>
        <taxon>Paratrimastix</taxon>
    </lineage>
</organism>
<keyword evidence="2" id="KW-1185">Reference proteome</keyword>
<evidence type="ECO:0000313" key="1">
    <source>
        <dbReference type="EMBL" id="KAJ4454940.1"/>
    </source>
</evidence>
<comment type="caution">
    <text evidence="1">The sequence shown here is derived from an EMBL/GenBank/DDBJ whole genome shotgun (WGS) entry which is preliminary data.</text>
</comment>
<dbReference type="EMBL" id="JAPMOS010000127">
    <property type="protein sequence ID" value="KAJ4454940.1"/>
    <property type="molecule type" value="Genomic_DNA"/>
</dbReference>
<evidence type="ECO:0000313" key="2">
    <source>
        <dbReference type="Proteomes" id="UP001141327"/>
    </source>
</evidence>
<proteinExistence type="predicted"/>
<protein>
    <submittedName>
        <fullName evidence="1">Uncharacterized protein</fullName>
    </submittedName>
</protein>
<sequence length="746" mass="79011">MPPELLAAMIMGQDSPATSLRLYILLLGLSHGTRQALRGTLRHMSFVDDSPSDFDLLPTPTADSLAALVGPCKDLETLALPNYEPGLWGCGRAACEYGPWVDEAFSGHIHLAQLRVPWGHPLMHVLPRILGHLPGLVDFDMFGGDPYDPTGLLATLVRCCPRLAGLHLSVCGENWEAFDPTPLLPLSGQLRRLSITEVPSSPRLEAFLGSLTSLEQLSLNKLTPALAARLGPRLAQLTLRHGPSASGFTRLESLEVLADADDQRPVLVPLLGASRASIRTLSMWPREPAGPLFGALDTCSALNDLTLRLEYIPGTVDLANLPPSLLNRLHSLRLRVAEAPSCSHPIRIASSSLRELHLSGLSLGPGASLTLACPALVSLTLPTAVRSVPSWPLAMGCPALRQITGLGSQDLAGCQAMPLLKRVHCFAIGKITPQADEALAALLAGSPRLTRLTGLRCTDPGQLTALCRAAPCLSHIQATLDCRLGAPPPDGVVVVTLCLPAHVTTLDLGVALARKDGAQTPADTGMRIEAPGLRLCALGFMDGGPHAPRGGLALGCPVLEGLLLRATSALTAFTLDTTPSGTLRSLQLKENCPALAPASLLACLQAHAACLTKVVLRDVHMPSRDAWPPLAAALCGMPRLAHLELGCHPTPHLALACPALRCLKLPPMAGVTIWQAREPVTIVLRSLVLACPLLEELRAPVGPNLERLELGEVPYLCRVGEITGEWPERLAGRWPGAMLIGEVGFG</sequence>